<comment type="caution">
    <text evidence="3">The sequence shown here is derived from an EMBL/GenBank/DDBJ whole genome shotgun (WGS) entry which is preliminary data.</text>
</comment>
<feature type="domain" description="KIB1-4 beta-propeller" evidence="2">
    <location>
        <begin position="77"/>
        <end position="285"/>
    </location>
</feature>
<dbReference type="Gene3D" id="1.20.1280.50">
    <property type="match status" value="1"/>
</dbReference>
<protein>
    <recommendedName>
        <fullName evidence="5">F-box domain-containing protein</fullName>
    </recommendedName>
</protein>
<dbReference type="InterPro" id="IPR050942">
    <property type="entry name" value="F-box_BR-signaling"/>
</dbReference>
<name>A0AAD5Z1Z7_9POAL</name>
<accession>A0AAD5Z1Z7</accession>
<dbReference type="InterPro" id="IPR005174">
    <property type="entry name" value="KIB1-4_b-propeller"/>
</dbReference>
<dbReference type="AlphaFoldDB" id="A0AAD5Z1Z7"/>
<organism evidence="3 4">
    <name type="scientific">Rhynchospora tenuis</name>
    <dbReference type="NCBI Taxonomy" id="198213"/>
    <lineage>
        <taxon>Eukaryota</taxon>
        <taxon>Viridiplantae</taxon>
        <taxon>Streptophyta</taxon>
        <taxon>Embryophyta</taxon>
        <taxon>Tracheophyta</taxon>
        <taxon>Spermatophyta</taxon>
        <taxon>Magnoliopsida</taxon>
        <taxon>Liliopsida</taxon>
        <taxon>Poales</taxon>
        <taxon>Cyperaceae</taxon>
        <taxon>Cyperoideae</taxon>
        <taxon>Rhynchosporeae</taxon>
        <taxon>Rhynchospora</taxon>
    </lineage>
</organism>
<dbReference type="Pfam" id="PF00646">
    <property type="entry name" value="F-box"/>
    <property type="match status" value="1"/>
</dbReference>
<sequence>MAILGANKQPVANWSELPSHMLQLISKKLPDLSDFIRFRAVCQNWRFSVAISDISPLLPWLLFVPFKYSRREEHNLFYSLSSRKFFITPAAPNHIFRRSSHRYLLLWSRSTLHSLFNPITNHVVRLPPINLDCYDVVHSDGDSILICRQYWDRDESFLQIYRWQFGVARWSTRDIYLWGNIRRLRLQAYCKGLYFYINQFDWTTNVFDGTTLECVLEIRPPVCTSDFTGFNYLIKSSDELLGVCRLPSTSVMDSSFDIYRLHGENGNFNWAKVSDIGDSIVLLDKFPGTELKKLLVFMNPSILRGAGLFPVSGDKDVN</sequence>
<proteinExistence type="predicted"/>
<reference evidence="3 4" key="1">
    <citation type="journal article" date="2022" name="Cell">
        <title>Repeat-based holocentromeres influence genome architecture and karyotype evolution.</title>
        <authorList>
            <person name="Hofstatter P.G."/>
            <person name="Thangavel G."/>
            <person name="Lux T."/>
            <person name="Neumann P."/>
            <person name="Vondrak T."/>
            <person name="Novak P."/>
            <person name="Zhang M."/>
            <person name="Costa L."/>
            <person name="Castellani M."/>
            <person name="Scott A."/>
            <person name="Toegelov H."/>
            <person name="Fuchs J."/>
            <person name="Mata-Sucre Y."/>
            <person name="Dias Y."/>
            <person name="Vanzela A.L.L."/>
            <person name="Huettel B."/>
            <person name="Almeida C.C.S."/>
            <person name="Simkova H."/>
            <person name="Souza G."/>
            <person name="Pedrosa-Harand A."/>
            <person name="Macas J."/>
            <person name="Mayer K.F.X."/>
            <person name="Houben A."/>
            <person name="Marques A."/>
        </authorList>
    </citation>
    <scope>NUCLEOTIDE SEQUENCE [LARGE SCALE GENOMIC DNA]</scope>
    <source>
        <strain evidence="3">RhyTen1mFocal</strain>
    </source>
</reference>
<dbReference type="EMBL" id="JAMRDG010000002">
    <property type="protein sequence ID" value="KAJ3685538.1"/>
    <property type="molecule type" value="Genomic_DNA"/>
</dbReference>
<dbReference type="Pfam" id="PF03478">
    <property type="entry name" value="Beta-prop_KIB1-4"/>
    <property type="match status" value="1"/>
</dbReference>
<feature type="domain" description="F-box" evidence="1">
    <location>
        <begin position="14"/>
        <end position="49"/>
    </location>
</feature>
<dbReference type="PANTHER" id="PTHR44259">
    <property type="entry name" value="OS07G0183000 PROTEIN-RELATED"/>
    <property type="match status" value="1"/>
</dbReference>
<dbReference type="InterPro" id="IPR001810">
    <property type="entry name" value="F-box_dom"/>
</dbReference>
<keyword evidence="4" id="KW-1185">Reference proteome</keyword>
<dbReference type="Proteomes" id="UP001210211">
    <property type="component" value="Unassembled WGS sequence"/>
</dbReference>
<gene>
    <name evidence="3" type="ORF">LUZ61_014702</name>
</gene>
<evidence type="ECO:0008006" key="5">
    <source>
        <dbReference type="Google" id="ProtNLM"/>
    </source>
</evidence>
<evidence type="ECO:0000259" key="2">
    <source>
        <dbReference type="Pfam" id="PF03478"/>
    </source>
</evidence>
<evidence type="ECO:0000259" key="1">
    <source>
        <dbReference type="Pfam" id="PF00646"/>
    </source>
</evidence>
<evidence type="ECO:0000313" key="3">
    <source>
        <dbReference type="EMBL" id="KAJ3685538.1"/>
    </source>
</evidence>
<evidence type="ECO:0000313" key="4">
    <source>
        <dbReference type="Proteomes" id="UP001210211"/>
    </source>
</evidence>